<dbReference type="InterPro" id="IPR025048">
    <property type="entry name" value="DUF3987"/>
</dbReference>
<sequence length="500" mass="55269">MTLHPKEVSFAPDWSEPVSRFLRDERAAAPRLPLEEVFGPTWAHWITAAAEAKSSPPDYIVAALLAVAGSLIGNTRWVSPWAGWSEPPILWTMAIGLPSSGKSPGLDAMLTPLRKAERELRKNAEGELAQWREAAEIAKIAESTWREATKAAIKEGSAPPERPEAANPGQEPFLPRLCVADGTVERLAVILEKQARGTLAARDELAGWLQGMTRYSGGGSDRPFWLEAYGGRAYTVERMGRDPVYIDRLSIGVVGGIQPDKLNGLLINTDDDGLLARFMPIWPDPVPIRRPRCSPDDAFIERALSRLLSLRMVTDEHDVTRPWLIPFTEEACDRLDALRSYVRQLEARADGLLLSYIGKLPGMTVRLALVLSYLDWATGIEGETHQVSAEEFERAAEFVKSYALPMARRAYTSASLSKTERAARRLVAVIRDQGWERFTSREVLRLDRSGLATANELNPALKALEEGDIVRQVEQPSGALGGRRSRLYIVNPAIHLAGSL</sequence>
<dbReference type="AlphaFoldDB" id="A0A238JUZ6"/>
<evidence type="ECO:0000256" key="2">
    <source>
        <dbReference type="SAM" id="MobiDB-lite"/>
    </source>
</evidence>
<evidence type="ECO:0000313" key="4">
    <source>
        <dbReference type="Proteomes" id="UP000202485"/>
    </source>
</evidence>
<evidence type="ECO:0000256" key="1">
    <source>
        <dbReference type="SAM" id="Coils"/>
    </source>
</evidence>
<feature type="coiled-coil region" evidence="1">
    <location>
        <begin position="114"/>
        <end position="141"/>
    </location>
</feature>
<dbReference type="EMBL" id="FXYG01000001">
    <property type="protein sequence ID" value="SMX34489.1"/>
    <property type="molecule type" value="Genomic_DNA"/>
</dbReference>
<accession>A0A238JUZ6</accession>
<dbReference type="Proteomes" id="UP000202485">
    <property type="component" value="Unassembled WGS sequence"/>
</dbReference>
<keyword evidence="4" id="KW-1185">Reference proteome</keyword>
<proteinExistence type="predicted"/>
<feature type="region of interest" description="Disordered" evidence="2">
    <location>
        <begin position="154"/>
        <end position="173"/>
    </location>
</feature>
<organism evidence="3 4">
    <name type="scientific">Ruegeria arenilitoris</name>
    <dbReference type="NCBI Taxonomy" id="1173585"/>
    <lineage>
        <taxon>Bacteria</taxon>
        <taxon>Pseudomonadati</taxon>
        <taxon>Pseudomonadota</taxon>
        <taxon>Alphaproteobacteria</taxon>
        <taxon>Rhodobacterales</taxon>
        <taxon>Roseobacteraceae</taxon>
        <taxon>Ruegeria</taxon>
    </lineage>
</organism>
<gene>
    <name evidence="3" type="ORF">RUA8715_00479</name>
</gene>
<reference evidence="4" key="1">
    <citation type="submission" date="2017-05" db="EMBL/GenBank/DDBJ databases">
        <authorList>
            <person name="Rodrigo-Torres L."/>
            <person name="Arahal R. D."/>
            <person name="Lucena T."/>
        </authorList>
    </citation>
    <scope>NUCLEOTIDE SEQUENCE [LARGE SCALE GENOMIC DNA]</scope>
    <source>
        <strain evidence="4">CECT 8715</strain>
    </source>
</reference>
<protein>
    <recommendedName>
        <fullName evidence="5">DUF3987 domain-containing protein</fullName>
    </recommendedName>
</protein>
<evidence type="ECO:0008006" key="5">
    <source>
        <dbReference type="Google" id="ProtNLM"/>
    </source>
</evidence>
<dbReference type="Pfam" id="PF13148">
    <property type="entry name" value="DUF3987"/>
    <property type="match status" value="1"/>
</dbReference>
<keyword evidence="1" id="KW-0175">Coiled coil</keyword>
<evidence type="ECO:0000313" key="3">
    <source>
        <dbReference type="EMBL" id="SMX34489.1"/>
    </source>
</evidence>
<name>A0A238JUZ6_9RHOB</name>
<dbReference type="RefSeq" id="WP_176432423.1">
    <property type="nucleotide sequence ID" value="NZ_FXYG01000001.1"/>
</dbReference>